<dbReference type="Pfam" id="PF24518">
    <property type="entry name" value="Ig_CD22"/>
    <property type="match status" value="1"/>
</dbReference>
<keyword evidence="8" id="KW-0675">Receptor</keyword>
<dbReference type="GeneID" id="115819683"/>
<evidence type="ECO:0000313" key="8">
    <source>
        <dbReference type="RefSeq" id="XP_030639044.1"/>
    </source>
</evidence>
<dbReference type="Proteomes" id="UP000504632">
    <property type="component" value="Chromosome 8"/>
</dbReference>
<organism evidence="7 8">
    <name type="scientific">Chanos chanos</name>
    <name type="common">Milkfish</name>
    <name type="synonym">Mugil chanos</name>
    <dbReference type="NCBI Taxonomy" id="29144"/>
    <lineage>
        <taxon>Eukaryota</taxon>
        <taxon>Metazoa</taxon>
        <taxon>Chordata</taxon>
        <taxon>Craniata</taxon>
        <taxon>Vertebrata</taxon>
        <taxon>Euteleostomi</taxon>
        <taxon>Actinopterygii</taxon>
        <taxon>Neopterygii</taxon>
        <taxon>Teleostei</taxon>
        <taxon>Ostariophysi</taxon>
        <taxon>Gonorynchiformes</taxon>
        <taxon>Chanidae</taxon>
        <taxon>Chanos</taxon>
    </lineage>
</organism>
<feature type="domain" description="Ig-like" evidence="6">
    <location>
        <begin position="238"/>
        <end position="325"/>
    </location>
</feature>
<dbReference type="PANTHER" id="PTHR46013:SF4">
    <property type="entry name" value="B-CELL RECEPTOR CD22-RELATED"/>
    <property type="match status" value="1"/>
</dbReference>
<dbReference type="Pfam" id="PF13927">
    <property type="entry name" value="Ig_3"/>
    <property type="match status" value="2"/>
</dbReference>
<comment type="subunit">
    <text evidence="4">Predominantly monomer of isoform CD22-beta. Also found as heterodimer of isoform CD22-beta and a shorter isoform. Interacts with PTPN6/SHP-1, LYN, SYK, PIK3R1/PIK3R2 and PLCG1 upon phosphorylation. Interacts with GRB2, INPP5D and SHC1 upon phosphorylation. May form a complex with INPP5D/SHIP, GRB2 and SHC1.</text>
</comment>
<dbReference type="PROSITE" id="PS50835">
    <property type="entry name" value="IG_LIKE"/>
    <property type="match status" value="2"/>
</dbReference>
<keyword evidence="7" id="KW-1185">Reference proteome</keyword>
<dbReference type="InParanoid" id="A0A6J2W4K6"/>
<evidence type="ECO:0000256" key="1">
    <source>
        <dbReference type="ARBA" id="ARBA00040106"/>
    </source>
</evidence>
<feature type="signal peptide" evidence="5">
    <location>
        <begin position="1"/>
        <end position="20"/>
    </location>
</feature>
<dbReference type="SUPFAM" id="SSF48726">
    <property type="entry name" value="Immunoglobulin"/>
    <property type="match status" value="3"/>
</dbReference>
<evidence type="ECO:0000256" key="3">
    <source>
        <dbReference type="ARBA" id="ARBA00045430"/>
    </source>
</evidence>
<dbReference type="CTD" id="933"/>
<dbReference type="AlphaFoldDB" id="A0A6J2W4K6"/>
<evidence type="ECO:0000256" key="2">
    <source>
        <dbReference type="ARBA" id="ARBA00041781"/>
    </source>
</evidence>
<dbReference type="InterPro" id="IPR036179">
    <property type="entry name" value="Ig-like_dom_sf"/>
</dbReference>
<dbReference type="CDD" id="cd00096">
    <property type="entry name" value="Ig"/>
    <property type="match status" value="1"/>
</dbReference>
<feature type="domain" description="Ig-like" evidence="6">
    <location>
        <begin position="149"/>
        <end position="233"/>
    </location>
</feature>
<dbReference type="InterPro" id="IPR013783">
    <property type="entry name" value="Ig-like_fold"/>
</dbReference>
<feature type="chain" id="PRO_5026938850" description="B-cell receptor CD22" evidence="5">
    <location>
        <begin position="21"/>
        <end position="411"/>
    </location>
</feature>
<dbReference type="OrthoDB" id="9448246at2759"/>
<keyword evidence="5" id="KW-0732">Signal</keyword>
<evidence type="ECO:0000259" key="6">
    <source>
        <dbReference type="PROSITE" id="PS50835"/>
    </source>
</evidence>
<evidence type="ECO:0000256" key="4">
    <source>
        <dbReference type="ARBA" id="ARBA00046458"/>
    </source>
</evidence>
<evidence type="ECO:0000256" key="5">
    <source>
        <dbReference type="SAM" id="SignalP"/>
    </source>
</evidence>
<dbReference type="InterPro" id="IPR056386">
    <property type="entry name" value="Ig_CD22"/>
</dbReference>
<dbReference type="PANTHER" id="PTHR46013">
    <property type="entry name" value="VASCULAR CELL ADHESION MOLECULE 1"/>
    <property type="match status" value="1"/>
</dbReference>
<dbReference type="Gene3D" id="2.60.40.10">
    <property type="entry name" value="Immunoglobulins"/>
    <property type="match status" value="3"/>
</dbReference>
<proteinExistence type="predicted"/>
<comment type="function">
    <text evidence="3">Most highly expressed siglec (sialic acid-binding immunoglobulin-like lectin) on B-cells that plays a role in various aspects of B-cell biology including differentiation, antigen presentation, and trafficking to bone marrow. Binds to alpha 2,6-linked sialic acid residues of surface molecules such as CD22 itself, CD45 and IgM in a cis configuration. Can also bind to ligands on other cells as an adhesion molecule in a trans configuration. Acts as an inhibitory coreceptor on the surface of B-cells and inhibits B-cell receptor induced signaling, characterized by inhibition of the calcium mobilization and cellular activation. Mechanistically, the immunoreceptor tyrosine-based inhibitory motif domain is phosphorylated by the Src kinase LYN, which in turn leads to the recruitment of the protein tyrosine phosphatase 1/PTPN6, leading to the negative regulation of BCR signaling. If this negative signaling from is of sufficient strength, apoptosis of the B-cell can be induced.</text>
</comment>
<protein>
    <recommendedName>
        <fullName evidence="1">B-cell receptor CD22</fullName>
    </recommendedName>
    <alternativeName>
        <fullName evidence="2">Sialic acid-binding Ig-like lectin 2</fullName>
    </alternativeName>
</protein>
<sequence length="411" mass="46160">MALKRREMLSLWIFLQLTIADVMPSDEWAVKYKSNDACVLEGSTVDFSCSYNYPRGLLINTLKWFKPRRRQKQDGSQQGVFVYHTDSKQIEESYRGRTEFENEDKKCTLRLHNVSVSDIGRYFFRFETTSYGEMWTGMGGIFLQLAVLPLSIRVDSSRKKDYIEEGERVTLTCGTNTCTPTNVPFSWFKDDRQLDEVTGSSLILLSVSPEDYGNYSCELAHDARISAQRLLLDVRYRPKNVSVALSPPGIIKKGNSLTLTCESQANPAAGNFIWFTINGTVTSQIGSGRSFTVFINNEDGGQYFCEARNALGSINSTVKTLQEVSPDAAGDIYENVEFSHCSETEESTDVLLYAQLKLPSESERLCSLEAEASTSVIYSLPKADYSHRSPLQEVRVLTDQQGASCSHQAPR</sequence>
<accession>A0A6J2W4K6</accession>
<gene>
    <name evidence="8" type="primary">cd22</name>
</gene>
<dbReference type="InterPro" id="IPR007110">
    <property type="entry name" value="Ig-like_dom"/>
</dbReference>
<name>A0A6J2W4K6_CHACN</name>
<dbReference type="SMART" id="SM00409">
    <property type="entry name" value="IG"/>
    <property type="match status" value="3"/>
</dbReference>
<evidence type="ECO:0000313" key="7">
    <source>
        <dbReference type="Proteomes" id="UP000504632"/>
    </source>
</evidence>
<dbReference type="InterPro" id="IPR003598">
    <property type="entry name" value="Ig_sub2"/>
</dbReference>
<dbReference type="SMART" id="SM00408">
    <property type="entry name" value="IGc2"/>
    <property type="match status" value="2"/>
</dbReference>
<dbReference type="RefSeq" id="XP_030639044.1">
    <property type="nucleotide sequence ID" value="XM_030783184.1"/>
</dbReference>
<reference evidence="8" key="1">
    <citation type="submission" date="2025-08" db="UniProtKB">
        <authorList>
            <consortium name="RefSeq"/>
        </authorList>
    </citation>
    <scope>IDENTIFICATION</scope>
</reference>
<dbReference type="InterPro" id="IPR003599">
    <property type="entry name" value="Ig_sub"/>
</dbReference>